<feature type="region of interest" description="Disordered" evidence="4">
    <location>
        <begin position="152"/>
        <end position="206"/>
    </location>
</feature>
<dbReference type="PANTHER" id="PTHR24198:SF165">
    <property type="entry name" value="ANKYRIN REPEAT-CONTAINING PROTEIN-RELATED"/>
    <property type="match status" value="1"/>
</dbReference>
<organism evidence="5 6">
    <name type="scientific">Neonectria magnoliae</name>
    <dbReference type="NCBI Taxonomy" id="2732573"/>
    <lineage>
        <taxon>Eukaryota</taxon>
        <taxon>Fungi</taxon>
        <taxon>Dikarya</taxon>
        <taxon>Ascomycota</taxon>
        <taxon>Pezizomycotina</taxon>
        <taxon>Sordariomycetes</taxon>
        <taxon>Hypocreomycetidae</taxon>
        <taxon>Hypocreales</taxon>
        <taxon>Nectriaceae</taxon>
        <taxon>Neonectria</taxon>
    </lineage>
</organism>
<protein>
    <recommendedName>
        <fullName evidence="7">Ankyrin</fullName>
    </recommendedName>
</protein>
<reference evidence="5 6" key="1">
    <citation type="journal article" date="2025" name="Microbiol. Resour. Announc.">
        <title>Draft genome sequences for Neonectria magnoliae and Neonectria punicea, canker pathogens of Liriodendron tulipifera and Acer saccharum in West Virginia.</title>
        <authorList>
            <person name="Petronek H.M."/>
            <person name="Kasson M.T."/>
            <person name="Metheny A.M."/>
            <person name="Stauder C.M."/>
            <person name="Lovett B."/>
            <person name="Lynch S.C."/>
            <person name="Garnas J.R."/>
            <person name="Kasson L.R."/>
            <person name="Stajich J.E."/>
        </authorList>
    </citation>
    <scope>NUCLEOTIDE SEQUENCE [LARGE SCALE GENOMIC DNA]</scope>
    <source>
        <strain evidence="5 6">NRRL 64651</strain>
    </source>
</reference>
<evidence type="ECO:0000313" key="6">
    <source>
        <dbReference type="Proteomes" id="UP001498421"/>
    </source>
</evidence>
<name>A0ABR1I932_9HYPO</name>
<feature type="region of interest" description="Disordered" evidence="4">
    <location>
        <begin position="572"/>
        <end position="593"/>
    </location>
</feature>
<evidence type="ECO:0000256" key="4">
    <source>
        <dbReference type="SAM" id="MobiDB-lite"/>
    </source>
</evidence>
<dbReference type="PANTHER" id="PTHR24198">
    <property type="entry name" value="ANKYRIN REPEAT AND PROTEIN KINASE DOMAIN-CONTAINING PROTEIN"/>
    <property type="match status" value="1"/>
</dbReference>
<evidence type="ECO:0000256" key="3">
    <source>
        <dbReference type="PROSITE-ProRule" id="PRU00023"/>
    </source>
</evidence>
<dbReference type="SMART" id="SM00248">
    <property type="entry name" value="ANK"/>
    <property type="match status" value="2"/>
</dbReference>
<gene>
    <name evidence="5" type="ORF">QQZ08_003923</name>
</gene>
<keyword evidence="1" id="KW-0677">Repeat</keyword>
<dbReference type="InterPro" id="IPR002110">
    <property type="entry name" value="Ankyrin_rpt"/>
</dbReference>
<feature type="compositionally biased region" description="Pro residues" evidence="4">
    <location>
        <begin position="156"/>
        <end position="185"/>
    </location>
</feature>
<evidence type="ECO:0000256" key="2">
    <source>
        <dbReference type="ARBA" id="ARBA00023043"/>
    </source>
</evidence>
<dbReference type="Gene3D" id="1.25.40.20">
    <property type="entry name" value="Ankyrin repeat-containing domain"/>
    <property type="match status" value="2"/>
</dbReference>
<dbReference type="InterPro" id="IPR036770">
    <property type="entry name" value="Ankyrin_rpt-contain_sf"/>
</dbReference>
<feature type="compositionally biased region" description="Polar residues" evidence="4">
    <location>
        <begin position="17"/>
        <end position="37"/>
    </location>
</feature>
<feature type="compositionally biased region" description="Polar residues" evidence="4">
    <location>
        <begin position="1"/>
        <end position="10"/>
    </location>
</feature>
<dbReference type="PROSITE" id="PS50297">
    <property type="entry name" value="ANK_REP_REGION"/>
    <property type="match status" value="1"/>
</dbReference>
<sequence length="751" mass="82738">MNPGGSSSPSALRVPFSSASPSGSNNTTTGRPPLWNSSSQRKVSRLYLYTTLPLQKIIEVVHAKSPEAAPGKESANKKIQGLLDKEPRWLHPRSESDMSRRLNELSLSPTRSLSSRGSTSARPHAASDPIPLLNTDLSMKREARTSPMILEVPPFHQFPPPGWSDPASAPAPTPTLAPAPVPAPAPSLTQQQSQRQNRRSTDQDSNGAFTRFLRQTTFMSSSTQGTQGTTSSLQRVLAGYSEPYIRTVKRLVKRYTAPINHRADSPSPISDMAAPHASWLSDEDAPPTLPNRPYFLPGDYLVLDLLVRQQPPCFLAAEQHAKRSCLCFARDAILDSPFVTALGVTALAQQVLFEGTNGIDLGVVDSFNNTLLHFLAARESIGYLVEAVRSERCRPILNARNTAGQTFLHVLPRNCFANAVLLSQLLALLAQKGFDINARDHYGRTLFHLLLADDVPRHTFDQLTANYDLAQYMKRDAFNVTPASRQEPPMGVDRVYTQTMDLDPPPSESHFTFTPEFYPDAAVNKESELIAFVNLAAQKPKEEYTDGRNGLHCLAAATLSYSSILKKYRLNNGNIQPDQRHRRNQEPRDLDSSTERLTLRMSLLEGLLEAGVDPNHYDSDGNTPLMAFAAQLPEDDDYKLGPEILTRLIVAGAEINARNRAGETALHVAVRCGRKLATRTLVRHGANVHARDSAGRGVLEVTDVKMRGTRGENPKEYAHYEACRAWLSGKGMAVQEPSVLQEWAPVVKISC</sequence>
<feature type="compositionally biased region" description="Low complexity" evidence="4">
    <location>
        <begin position="186"/>
        <end position="195"/>
    </location>
</feature>
<feature type="compositionally biased region" description="Low complexity" evidence="4">
    <location>
        <begin position="105"/>
        <end position="123"/>
    </location>
</feature>
<dbReference type="Proteomes" id="UP001498421">
    <property type="component" value="Unassembled WGS sequence"/>
</dbReference>
<evidence type="ECO:0000256" key="1">
    <source>
        <dbReference type="ARBA" id="ARBA00022737"/>
    </source>
</evidence>
<keyword evidence="2 3" id="KW-0040">ANK repeat</keyword>
<accession>A0ABR1I932</accession>
<dbReference type="SUPFAM" id="SSF48403">
    <property type="entry name" value="Ankyrin repeat"/>
    <property type="match status" value="2"/>
</dbReference>
<feature type="compositionally biased region" description="Basic and acidic residues" evidence="4">
    <location>
        <begin position="83"/>
        <end position="103"/>
    </location>
</feature>
<evidence type="ECO:0008006" key="7">
    <source>
        <dbReference type="Google" id="ProtNLM"/>
    </source>
</evidence>
<feature type="compositionally biased region" description="Basic and acidic residues" evidence="4">
    <location>
        <begin position="584"/>
        <end position="593"/>
    </location>
</feature>
<feature type="region of interest" description="Disordered" evidence="4">
    <location>
        <begin position="1"/>
        <end position="37"/>
    </location>
</feature>
<comment type="caution">
    <text evidence="5">The sequence shown here is derived from an EMBL/GenBank/DDBJ whole genome shotgun (WGS) entry which is preliminary data.</text>
</comment>
<keyword evidence="6" id="KW-1185">Reference proteome</keyword>
<feature type="region of interest" description="Disordered" evidence="4">
    <location>
        <begin position="65"/>
        <end position="134"/>
    </location>
</feature>
<dbReference type="EMBL" id="JAZAVK010000028">
    <property type="protein sequence ID" value="KAK7429544.1"/>
    <property type="molecule type" value="Genomic_DNA"/>
</dbReference>
<feature type="repeat" description="ANK" evidence="3">
    <location>
        <begin position="661"/>
        <end position="693"/>
    </location>
</feature>
<dbReference type="Pfam" id="PF12796">
    <property type="entry name" value="Ank_2"/>
    <property type="match status" value="1"/>
</dbReference>
<evidence type="ECO:0000313" key="5">
    <source>
        <dbReference type="EMBL" id="KAK7429544.1"/>
    </source>
</evidence>
<proteinExistence type="predicted"/>
<dbReference type="PROSITE" id="PS50088">
    <property type="entry name" value="ANK_REPEAT"/>
    <property type="match status" value="1"/>
</dbReference>